<dbReference type="EMBL" id="AY963694">
    <property type="protein sequence ID" value="AAX55758.1"/>
    <property type="molecule type" value="Genomic_DNA"/>
</dbReference>
<evidence type="ECO:0000313" key="1">
    <source>
        <dbReference type="EMBL" id="AAX55758.1"/>
    </source>
</evidence>
<dbReference type="AlphaFoldDB" id="Q58F51"/>
<proteinExistence type="predicted"/>
<gene>
    <name evidence="1" type="primary">CCH-01</name>
</gene>
<reference evidence="1" key="1">
    <citation type="submission" date="2005-03" db="EMBL/GenBank/DDBJ databases">
        <title>Intraspecific genetic variation in mangrove species Bruguiera gymnorrhiza L.</title>
        <authorList>
            <person name="Cai C."/>
            <person name="Bian S."/>
            <person name="Ye B."/>
        </authorList>
    </citation>
    <scope>NUCLEOTIDE SEQUENCE</scope>
</reference>
<protein>
    <submittedName>
        <fullName evidence="1">CCH-01</fullName>
    </submittedName>
</protein>
<accession>Q58F51</accession>
<name>Q58F51_BRUGY</name>
<organism evidence="1">
    <name type="scientific">Bruguiera gymnorhiza</name>
    <name type="common">Burma mangrove</name>
    <name type="synonym">Rhizophora gymnorhiza</name>
    <dbReference type="NCBI Taxonomy" id="39984"/>
    <lineage>
        <taxon>Eukaryota</taxon>
        <taxon>Viridiplantae</taxon>
        <taxon>Streptophyta</taxon>
        <taxon>Embryophyta</taxon>
        <taxon>Tracheophyta</taxon>
        <taxon>Spermatophyta</taxon>
        <taxon>Magnoliopsida</taxon>
        <taxon>eudicotyledons</taxon>
        <taxon>Gunneridae</taxon>
        <taxon>Pentapetalae</taxon>
        <taxon>rosids</taxon>
        <taxon>fabids</taxon>
        <taxon>Malpighiales</taxon>
        <taxon>Rhizophoraceae</taxon>
        <taxon>Bruguiera</taxon>
    </lineage>
</organism>
<sequence length="45" mass="5101">MIQISVRILGRWSQLEFCPERQAQFQGMIKTLATCCSLLKTSNAV</sequence>